<dbReference type="EMBL" id="ONZF01000001">
    <property type="protein sequence ID" value="SPJ22447.1"/>
    <property type="molecule type" value="Genomic_DNA"/>
</dbReference>
<organism evidence="5 6">
    <name type="scientific">Palleronia abyssalis</name>
    <dbReference type="NCBI Taxonomy" id="1501240"/>
    <lineage>
        <taxon>Bacteria</taxon>
        <taxon>Pseudomonadati</taxon>
        <taxon>Pseudomonadota</taxon>
        <taxon>Alphaproteobacteria</taxon>
        <taxon>Rhodobacterales</taxon>
        <taxon>Roseobacteraceae</taxon>
        <taxon>Palleronia</taxon>
    </lineage>
</organism>
<evidence type="ECO:0000256" key="2">
    <source>
        <dbReference type="ARBA" id="ARBA00012438"/>
    </source>
</evidence>
<dbReference type="InterPro" id="IPR003594">
    <property type="entry name" value="HATPase_dom"/>
</dbReference>
<dbReference type="InterPro" id="IPR003661">
    <property type="entry name" value="HisK_dim/P_dom"/>
</dbReference>
<dbReference type="SUPFAM" id="SSF47384">
    <property type="entry name" value="Homodimeric domain of signal transducing histidine kinase"/>
    <property type="match status" value="1"/>
</dbReference>
<dbReference type="SUPFAM" id="SSF55781">
    <property type="entry name" value="GAF domain-like"/>
    <property type="match status" value="1"/>
</dbReference>
<dbReference type="EC" id="2.7.13.3" evidence="2"/>
<dbReference type="SMART" id="SM00065">
    <property type="entry name" value="GAF"/>
    <property type="match status" value="1"/>
</dbReference>
<dbReference type="RefSeq" id="WP_108892339.1">
    <property type="nucleotide sequence ID" value="NZ_ONZF01000001.1"/>
</dbReference>
<evidence type="ECO:0000256" key="1">
    <source>
        <dbReference type="ARBA" id="ARBA00000085"/>
    </source>
</evidence>
<feature type="domain" description="Histidine kinase" evidence="4">
    <location>
        <begin position="187"/>
        <end position="397"/>
    </location>
</feature>
<dbReference type="SMART" id="SM00387">
    <property type="entry name" value="HATPase_c"/>
    <property type="match status" value="1"/>
</dbReference>
<evidence type="ECO:0000256" key="3">
    <source>
        <dbReference type="ARBA" id="ARBA00022553"/>
    </source>
</evidence>
<dbReference type="InterPro" id="IPR004358">
    <property type="entry name" value="Sig_transdc_His_kin-like_C"/>
</dbReference>
<dbReference type="Gene3D" id="1.10.287.130">
    <property type="match status" value="1"/>
</dbReference>
<dbReference type="CDD" id="cd00082">
    <property type="entry name" value="HisKA"/>
    <property type="match status" value="1"/>
</dbReference>
<keyword evidence="6" id="KW-1185">Reference proteome</keyword>
<evidence type="ECO:0000313" key="5">
    <source>
        <dbReference type="EMBL" id="SPJ22447.1"/>
    </source>
</evidence>
<dbReference type="AlphaFoldDB" id="A0A2R8BQL1"/>
<protein>
    <recommendedName>
        <fullName evidence="2">histidine kinase</fullName>
        <ecNumber evidence="2">2.7.13.3</ecNumber>
    </recommendedName>
</protein>
<dbReference type="Gene3D" id="3.30.450.40">
    <property type="match status" value="1"/>
</dbReference>
<dbReference type="SUPFAM" id="SSF55874">
    <property type="entry name" value="ATPase domain of HSP90 chaperone/DNA topoisomerase II/histidine kinase"/>
    <property type="match status" value="1"/>
</dbReference>
<dbReference type="InterPro" id="IPR005467">
    <property type="entry name" value="His_kinase_dom"/>
</dbReference>
<dbReference type="InterPro" id="IPR036890">
    <property type="entry name" value="HATPase_C_sf"/>
</dbReference>
<dbReference type="InterPro" id="IPR036097">
    <property type="entry name" value="HisK_dim/P_sf"/>
</dbReference>
<evidence type="ECO:0000313" key="6">
    <source>
        <dbReference type="Proteomes" id="UP000244912"/>
    </source>
</evidence>
<dbReference type="OrthoDB" id="9795133at2"/>
<name>A0A2R8BQL1_9RHOB</name>
<dbReference type="PRINTS" id="PR00344">
    <property type="entry name" value="BCTRLSENSOR"/>
</dbReference>
<comment type="catalytic activity">
    <reaction evidence="1">
        <text>ATP + protein L-histidine = ADP + protein N-phospho-L-histidine.</text>
        <dbReference type="EC" id="2.7.13.3"/>
    </reaction>
</comment>
<dbReference type="GO" id="GO:0000155">
    <property type="term" value="F:phosphorelay sensor kinase activity"/>
    <property type="evidence" value="ECO:0007669"/>
    <property type="project" value="InterPro"/>
</dbReference>
<dbReference type="InterPro" id="IPR029016">
    <property type="entry name" value="GAF-like_dom_sf"/>
</dbReference>
<dbReference type="InterPro" id="IPR003018">
    <property type="entry name" value="GAF"/>
</dbReference>
<dbReference type="SMART" id="SM00388">
    <property type="entry name" value="HisKA"/>
    <property type="match status" value="1"/>
</dbReference>
<gene>
    <name evidence="5" type="primary">bphP_1</name>
    <name evidence="5" type="ORF">PAA8504_00240</name>
</gene>
<proteinExistence type="predicted"/>
<dbReference type="PANTHER" id="PTHR43547:SF2">
    <property type="entry name" value="HYBRID SIGNAL TRANSDUCTION HISTIDINE KINASE C"/>
    <property type="match status" value="1"/>
</dbReference>
<accession>A0A2R8BQL1</accession>
<sequence>MRANAPSDEYTTPSDVEDIQSIAQVPRLLQVCIATTGMKFAAIARVTDTRWVACATQDETGIGPSTGDALDLRETICEDVDRSGKTIVIDDIRDHPDKASKAVVGTHGFRSFISVPITMSDGSLFGTLCLMDPQARALSDGPFADMLGLFTDLIASEIGANRRARANESEMSQVVESSRLREEFIGVIGHDLRNPVSALSAGLRMLPRADAARQEQIIAEMQKSVLRMSALIQNLMDFTRGRLGGRIQLERTPEVDLAEMLTDLAHEIEIGMSRRIETSIDIPQKVHCDPGRIGQLVSNLLANATTHGASDSPVRLMAHTVDGMLRIEVGNSGEPIPEHRIQRLFEPYSRGGETTRSQGLGLGLHIASRIAEAHDGSLTARSSPAETVFTFEMPLARV</sequence>
<dbReference type="Pfam" id="PF02518">
    <property type="entry name" value="HATPase_c"/>
    <property type="match status" value="1"/>
</dbReference>
<dbReference type="PANTHER" id="PTHR43547">
    <property type="entry name" value="TWO-COMPONENT HISTIDINE KINASE"/>
    <property type="match status" value="1"/>
</dbReference>
<dbReference type="Gene3D" id="3.30.565.10">
    <property type="entry name" value="Histidine kinase-like ATPase, C-terminal domain"/>
    <property type="match status" value="1"/>
</dbReference>
<keyword evidence="5" id="KW-0808">Transferase</keyword>
<dbReference type="PROSITE" id="PS50109">
    <property type="entry name" value="HIS_KIN"/>
    <property type="match status" value="1"/>
</dbReference>
<dbReference type="Pfam" id="PF00512">
    <property type="entry name" value="HisKA"/>
    <property type="match status" value="1"/>
</dbReference>
<dbReference type="Proteomes" id="UP000244912">
    <property type="component" value="Unassembled WGS sequence"/>
</dbReference>
<evidence type="ECO:0000259" key="4">
    <source>
        <dbReference type="PROSITE" id="PS50109"/>
    </source>
</evidence>
<keyword evidence="3" id="KW-0597">Phosphoprotein</keyword>
<dbReference type="Pfam" id="PF13185">
    <property type="entry name" value="GAF_2"/>
    <property type="match status" value="1"/>
</dbReference>
<reference evidence="5 6" key="1">
    <citation type="submission" date="2018-03" db="EMBL/GenBank/DDBJ databases">
        <authorList>
            <person name="Keele B.F."/>
        </authorList>
    </citation>
    <scope>NUCLEOTIDE SEQUENCE [LARGE SCALE GENOMIC DNA]</scope>
    <source>
        <strain evidence="5 6">CECT 8504</strain>
    </source>
</reference>